<organism evidence="1 2">
    <name type="scientific">Meloidogyne incognita</name>
    <name type="common">Southern root-knot nematode worm</name>
    <name type="synonym">Oxyuris incognita</name>
    <dbReference type="NCBI Taxonomy" id="6306"/>
    <lineage>
        <taxon>Eukaryota</taxon>
        <taxon>Metazoa</taxon>
        <taxon>Ecdysozoa</taxon>
        <taxon>Nematoda</taxon>
        <taxon>Chromadorea</taxon>
        <taxon>Rhabditida</taxon>
        <taxon>Tylenchina</taxon>
        <taxon>Tylenchomorpha</taxon>
        <taxon>Tylenchoidea</taxon>
        <taxon>Meloidogynidae</taxon>
        <taxon>Meloidogyninae</taxon>
        <taxon>Meloidogyne</taxon>
        <taxon>Meloidogyne incognita group</taxon>
    </lineage>
</organism>
<evidence type="ECO:0000313" key="1">
    <source>
        <dbReference type="Proteomes" id="UP000887563"/>
    </source>
</evidence>
<sequence>RQRFVQLSNEIYDAGTKFVAGYDKPVELTEDDKKDFPQELKDLEILDGPLLQHEDSKLRKFTFDKFYRHNDEQKPIRTNDMSFEIERHQN</sequence>
<dbReference type="WBParaSite" id="Minc3s04349g36082">
    <property type="protein sequence ID" value="Minc3s04349g36082"/>
    <property type="gene ID" value="Minc3s04349g36082"/>
</dbReference>
<accession>A0A914N7C3</accession>
<reference evidence="2" key="1">
    <citation type="submission" date="2022-11" db="UniProtKB">
        <authorList>
            <consortium name="WormBaseParasite"/>
        </authorList>
    </citation>
    <scope>IDENTIFICATION</scope>
</reference>
<dbReference type="AlphaFoldDB" id="A0A914N7C3"/>
<proteinExistence type="predicted"/>
<name>A0A914N7C3_MELIC</name>
<protein>
    <submittedName>
        <fullName evidence="2">Uncharacterized protein</fullName>
    </submittedName>
</protein>
<dbReference type="Proteomes" id="UP000887563">
    <property type="component" value="Unplaced"/>
</dbReference>
<evidence type="ECO:0000313" key="2">
    <source>
        <dbReference type="WBParaSite" id="Minc3s04349g36082"/>
    </source>
</evidence>
<keyword evidence="1" id="KW-1185">Reference proteome</keyword>